<keyword evidence="1" id="KW-0067">ATP-binding</keyword>
<dbReference type="AlphaFoldDB" id="A0A432YY26"/>
<reference evidence="3" key="1">
    <citation type="journal article" date="2018" name="Front. Microbiol.">
        <title>Genome-Based Analysis Reveals the Taxonomy and Diversity of the Family Idiomarinaceae.</title>
        <authorList>
            <person name="Liu Y."/>
            <person name="Lai Q."/>
            <person name="Shao Z."/>
        </authorList>
    </citation>
    <scope>NUCLEOTIDE SEQUENCE [LARGE SCALE GENOMIC DNA]</scope>
    <source>
        <strain evidence="3">R22</strain>
    </source>
</reference>
<evidence type="ECO:0000256" key="1">
    <source>
        <dbReference type="HAMAP-Rule" id="MF_01270"/>
    </source>
</evidence>
<evidence type="ECO:0000313" key="2">
    <source>
        <dbReference type="EMBL" id="RUO68304.1"/>
    </source>
</evidence>
<comment type="function">
    <text evidence="1">Catalyzes the specific phosphorylation of 1,6-anhydro-N-acetylmuramic acid (anhMurNAc) with the simultaneous cleavage of the 1,6-anhydro ring, generating MurNAc-6-P. Is required for the utilization of anhMurNAc either imported from the medium or derived from its own cell wall murein, and thus plays a role in cell wall recycling.</text>
</comment>
<dbReference type="CDD" id="cd24050">
    <property type="entry name" value="ASKHA_NBD_ANMK"/>
    <property type="match status" value="1"/>
</dbReference>
<dbReference type="PANTHER" id="PTHR30605:SF0">
    <property type="entry name" value="ANHYDRO-N-ACETYLMURAMIC ACID KINASE"/>
    <property type="match status" value="1"/>
</dbReference>
<keyword evidence="1" id="KW-0808">Transferase</keyword>
<dbReference type="UniPathway" id="UPA00343"/>
<dbReference type="PANTHER" id="PTHR30605">
    <property type="entry name" value="ANHYDRO-N-ACETYLMURAMIC ACID KINASE"/>
    <property type="match status" value="1"/>
</dbReference>
<gene>
    <name evidence="1" type="primary">anmK</name>
    <name evidence="2" type="ORF">CWI78_08765</name>
</gene>
<dbReference type="Pfam" id="PF03702">
    <property type="entry name" value="AnmK"/>
    <property type="match status" value="1"/>
</dbReference>
<proteinExistence type="inferred from homology"/>
<dbReference type="InterPro" id="IPR043129">
    <property type="entry name" value="ATPase_NBD"/>
</dbReference>
<dbReference type="GO" id="GO:0006040">
    <property type="term" value="P:amino sugar metabolic process"/>
    <property type="evidence" value="ECO:0007669"/>
    <property type="project" value="InterPro"/>
</dbReference>
<name>A0A432YY26_9GAMM</name>
<dbReference type="SUPFAM" id="SSF53067">
    <property type="entry name" value="Actin-like ATPase domain"/>
    <property type="match status" value="1"/>
</dbReference>
<sequence>MFQRFIGLMSGTSMDAVDAALVQIDAQGSLKLEAQHSLPIPPELRTRLLTISHTNAWSADELASLDIAFSEHCTEAVLTLLRIAKVRPEEVVAIASHGQTIRHKPNLVPSYTYQIGDPTRMAIRTGIDVIYDFRRKDIAVGGQGAPLVPAFHQQTFAREKQSIVVINLGGIANVTWLGPKGQVLGFDTGPANTLLDQWIHYCYPDKSFDEDAQFARAGQVQTDLLEQLLRHPFFSKPAPKSTGREEFNLDWLKLQLADQEVPSEDVQRTLTELTATSITDALKTLPQQPDAIYFCGGGTNNPLLMERLAQLLSPAKCDTTKSLGVDPQWVEAMAFAWLGWCYEHKKPGNQPAVTGASHPVVLGAKVLHQ</sequence>
<dbReference type="EC" id="2.7.1.170" evidence="1"/>
<dbReference type="GO" id="GO:0016773">
    <property type="term" value="F:phosphotransferase activity, alcohol group as acceptor"/>
    <property type="evidence" value="ECO:0007669"/>
    <property type="project" value="UniProtKB-UniRule"/>
</dbReference>
<comment type="caution">
    <text evidence="2">The sequence shown here is derived from an EMBL/GenBank/DDBJ whole genome shotgun (WGS) entry which is preliminary data.</text>
</comment>
<dbReference type="EMBL" id="PIQC01000006">
    <property type="protein sequence ID" value="RUO68304.1"/>
    <property type="molecule type" value="Genomic_DNA"/>
</dbReference>
<dbReference type="GO" id="GO:0016301">
    <property type="term" value="F:kinase activity"/>
    <property type="evidence" value="ECO:0007669"/>
    <property type="project" value="UniProtKB-KW"/>
</dbReference>
<dbReference type="UniPathway" id="UPA00544"/>
<dbReference type="NCBIfam" id="NF007139">
    <property type="entry name" value="PRK09585.1-3"/>
    <property type="match status" value="1"/>
</dbReference>
<dbReference type="RefSeq" id="WP_126782260.1">
    <property type="nucleotide sequence ID" value="NZ_PIQC01000006.1"/>
</dbReference>
<comment type="similarity">
    <text evidence="1">Belongs to the anhydro-N-acetylmuramic acid kinase family.</text>
</comment>
<keyword evidence="1 2" id="KW-0418">Kinase</keyword>
<keyword evidence="3" id="KW-1185">Reference proteome</keyword>
<dbReference type="GO" id="GO:0009254">
    <property type="term" value="P:peptidoglycan turnover"/>
    <property type="evidence" value="ECO:0007669"/>
    <property type="project" value="UniProtKB-UniRule"/>
</dbReference>
<keyword evidence="1" id="KW-0547">Nucleotide-binding</keyword>
<dbReference type="OrthoDB" id="9763949at2"/>
<protein>
    <recommendedName>
        <fullName evidence="1">Anhydro-N-acetylmuramic acid kinase</fullName>
        <ecNumber evidence="1">2.7.1.170</ecNumber>
    </recommendedName>
    <alternativeName>
        <fullName evidence="1">AnhMurNAc kinase</fullName>
    </alternativeName>
</protein>
<dbReference type="Gene3D" id="3.30.420.40">
    <property type="match status" value="2"/>
</dbReference>
<dbReference type="InterPro" id="IPR005338">
    <property type="entry name" value="Anhydro_N_Ac-Mur_kinase"/>
</dbReference>
<comment type="catalytic activity">
    <reaction evidence="1">
        <text>1,6-anhydro-N-acetyl-beta-muramate + ATP + H2O = N-acetyl-D-muramate 6-phosphate + ADP + H(+)</text>
        <dbReference type="Rhea" id="RHEA:24952"/>
        <dbReference type="ChEBI" id="CHEBI:15377"/>
        <dbReference type="ChEBI" id="CHEBI:15378"/>
        <dbReference type="ChEBI" id="CHEBI:30616"/>
        <dbReference type="ChEBI" id="CHEBI:58690"/>
        <dbReference type="ChEBI" id="CHEBI:58722"/>
        <dbReference type="ChEBI" id="CHEBI:456216"/>
        <dbReference type="EC" id="2.7.1.170"/>
    </reaction>
</comment>
<keyword evidence="1" id="KW-0119">Carbohydrate metabolism</keyword>
<dbReference type="GO" id="GO:0005524">
    <property type="term" value="F:ATP binding"/>
    <property type="evidence" value="ECO:0007669"/>
    <property type="project" value="UniProtKB-UniRule"/>
</dbReference>
<feature type="binding site" evidence="1">
    <location>
        <begin position="11"/>
        <end position="18"/>
    </location>
    <ligand>
        <name>ATP</name>
        <dbReference type="ChEBI" id="CHEBI:30616"/>
    </ligand>
</feature>
<comment type="pathway">
    <text evidence="1">Amino-sugar metabolism; 1,6-anhydro-N-acetylmuramate degradation.</text>
</comment>
<dbReference type="Proteomes" id="UP000288058">
    <property type="component" value="Unassembled WGS sequence"/>
</dbReference>
<organism evidence="2 3">
    <name type="scientific">Idiomarina ramblicola</name>
    <dbReference type="NCBI Taxonomy" id="263724"/>
    <lineage>
        <taxon>Bacteria</taxon>
        <taxon>Pseudomonadati</taxon>
        <taxon>Pseudomonadota</taxon>
        <taxon>Gammaproteobacteria</taxon>
        <taxon>Alteromonadales</taxon>
        <taxon>Idiomarinaceae</taxon>
        <taxon>Idiomarina</taxon>
    </lineage>
</organism>
<dbReference type="GO" id="GO:0097175">
    <property type="term" value="P:1,6-anhydro-N-acetyl-beta-muramic acid catabolic process"/>
    <property type="evidence" value="ECO:0007669"/>
    <property type="project" value="UniProtKB-UniRule"/>
</dbReference>
<comment type="pathway">
    <text evidence="1">Cell wall biogenesis; peptidoglycan recycling.</text>
</comment>
<dbReference type="HAMAP" id="MF_01270">
    <property type="entry name" value="AnhMurNAc_kinase"/>
    <property type="match status" value="1"/>
</dbReference>
<accession>A0A432YY26</accession>
<evidence type="ECO:0000313" key="3">
    <source>
        <dbReference type="Proteomes" id="UP000288058"/>
    </source>
</evidence>